<protein>
    <recommendedName>
        <fullName evidence="5 15">Succinyl-diaminopimelate desuccinylase</fullName>
        <shortName evidence="15">SDAP desuccinylase</shortName>
        <ecNumber evidence="4 15">3.5.1.18</ecNumber>
    </recommendedName>
    <alternativeName>
        <fullName evidence="13 15">N-succinyl-LL-2,6-diaminoheptanedioate amidohydrolase</fullName>
    </alternativeName>
</protein>
<evidence type="ECO:0000256" key="10">
    <source>
        <dbReference type="ARBA" id="ARBA00022915"/>
    </source>
</evidence>
<feature type="binding site" evidence="15">
    <location>
        <position position="168"/>
    </location>
    <ligand>
        <name>Zn(2+)</name>
        <dbReference type="ChEBI" id="CHEBI:29105"/>
        <label>1</label>
    </ligand>
</feature>
<evidence type="ECO:0000256" key="5">
    <source>
        <dbReference type="ARBA" id="ARBA00022391"/>
    </source>
</evidence>
<keyword evidence="8 15" id="KW-0378">Hydrolase</keyword>
<dbReference type="SUPFAM" id="SSF55031">
    <property type="entry name" value="Bacterial exopeptidase dimerisation domain"/>
    <property type="match status" value="1"/>
</dbReference>
<organism evidence="17 18">
    <name type="scientific">Sandarakinorhabdus fusca</name>
    <dbReference type="NCBI Taxonomy" id="1439888"/>
    <lineage>
        <taxon>Bacteria</taxon>
        <taxon>Pseudomonadati</taxon>
        <taxon>Pseudomonadota</taxon>
        <taxon>Alphaproteobacteria</taxon>
        <taxon>Sphingomonadales</taxon>
        <taxon>Sphingosinicellaceae</taxon>
        <taxon>Sandarakinorhabdus</taxon>
    </lineage>
</organism>
<dbReference type="InterPro" id="IPR002933">
    <property type="entry name" value="Peptidase_M20"/>
</dbReference>
<evidence type="ECO:0000256" key="11">
    <source>
        <dbReference type="ARBA" id="ARBA00023154"/>
    </source>
</evidence>
<reference evidence="17 18" key="1">
    <citation type="submission" date="2019-09" db="EMBL/GenBank/DDBJ databases">
        <title>Polymorphobacter sp. isolated from a lake in China.</title>
        <authorList>
            <person name="Liu Z."/>
        </authorList>
    </citation>
    <scope>NUCLEOTIDE SEQUENCE [LARGE SCALE GENOMIC DNA]</scope>
    <source>
        <strain evidence="17 18">D40P</strain>
    </source>
</reference>
<dbReference type="PROSITE" id="PS00759">
    <property type="entry name" value="ARGE_DAPE_CPG2_2"/>
    <property type="match status" value="1"/>
</dbReference>
<feature type="binding site" evidence="15">
    <location>
        <position position="357"/>
    </location>
    <ligand>
        <name>Zn(2+)</name>
        <dbReference type="ChEBI" id="CHEBI:29105"/>
        <label>2</label>
    </ligand>
</feature>
<evidence type="ECO:0000256" key="4">
    <source>
        <dbReference type="ARBA" id="ARBA00011921"/>
    </source>
</evidence>
<feature type="binding site" evidence="15">
    <location>
        <position position="140"/>
    </location>
    <ligand>
        <name>Zn(2+)</name>
        <dbReference type="ChEBI" id="CHEBI:29105"/>
        <label>2</label>
    </ligand>
</feature>
<evidence type="ECO:0000256" key="13">
    <source>
        <dbReference type="ARBA" id="ARBA00031891"/>
    </source>
</evidence>
<evidence type="ECO:0000256" key="2">
    <source>
        <dbReference type="ARBA" id="ARBA00006746"/>
    </source>
</evidence>
<evidence type="ECO:0000256" key="14">
    <source>
        <dbReference type="ARBA" id="ARBA00051301"/>
    </source>
</evidence>
<dbReference type="GO" id="GO:0009014">
    <property type="term" value="F:succinyl-diaminopimelate desuccinylase activity"/>
    <property type="evidence" value="ECO:0007669"/>
    <property type="project" value="UniProtKB-UniRule"/>
</dbReference>
<dbReference type="InterPro" id="IPR036264">
    <property type="entry name" value="Bact_exopeptidase_dim_dom"/>
</dbReference>
<dbReference type="InterPro" id="IPR005941">
    <property type="entry name" value="DapE_proteobac"/>
</dbReference>
<dbReference type="GO" id="GO:0008270">
    <property type="term" value="F:zinc ion binding"/>
    <property type="evidence" value="ECO:0007669"/>
    <property type="project" value="UniProtKB-UniRule"/>
</dbReference>
<feature type="active site" evidence="15">
    <location>
        <position position="76"/>
    </location>
</feature>
<comment type="function">
    <text evidence="15">Catalyzes the hydrolysis of N-succinyl-L,L-diaminopimelic acid (SDAP), forming succinate and LL-2,6-diaminopimelate (DAP), an intermediate involved in the bacterial biosynthesis of lysine and meso-diaminopimelic acid, an essential component of bacterial cell walls.</text>
</comment>
<feature type="binding site" evidence="15">
    <location>
        <position position="107"/>
    </location>
    <ligand>
        <name>Zn(2+)</name>
        <dbReference type="ChEBI" id="CHEBI:29105"/>
        <label>2</label>
    </ligand>
</feature>
<comment type="cofactor">
    <cofactor evidence="15">
        <name>Zn(2+)</name>
        <dbReference type="ChEBI" id="CHEBI:29105"/>
    </cofactor>
    <cofactor evidence="15">
        <name>Co(2+)</name>
        <dbReference type="ChEBI" id="CHEBI:48828"/>
    </cofactor>
    <text evidence="15">Binds 2 Zn(2+) or Co(2+) ions per subunit.</text>
</comment>
<keyword evidence="18" id="KW-1185">Reference proteome</keyword>
<dbReference type="HAMAP" id="MF_01690">
    <property type="entry name" value="DapE"/>
    <property type="match status" value="1"/>
</dbReference>
<dbReference type="Gene3D" id="3.40.630.10">
    <property type="entry name" value="Zn peptidases"/>
    <property type="match status" value="2"/>
</dbReference>
<sequence>MTGSIDPVALAQDLIRCPSVTPADAGAQAVLASALTALGFRVERLTFGGPPDGPIDNLFATIGSGSPHFAFAGHTDVVPVGNPAAWSVDPFAATIADGRLIGRGANDMKSAIAAFVAAAAAHVARGAPGRLSLVITGDEEGPASFGTAPMLEWLEANALVPDLCLVGEPTSARRLGDMIKVGRRGSINAWITVNGAQGHVAYPDRADNPVTRLVAILAALKARRLDDGNAWFQPSNLEVTDLAVNGGAGNPATNMTPATAGARINIRFNDHHSGAALEAWIRRTVAEHAPAADLEIKISGEAFLTEPGDFSSLVAAAVTDVTGLVPELSTSGGTSDARFIRRLCPVVEFGLPGATMHKADESASLADIAALAAIYDGVLRRVFFA</sequence>
<comment type="pathway">
    <text evidence="1 15">Amino-acid biosynthesis; L-lysine biosynthesis via DAP pathway; LL-2,6-diaminopimelate from (S)-tetrahydrodipicolinate (succinylase route): step 3/3.</text>
</comment>
<keyword evidence="9 15" id="KW-0862">Zinc</keyword>
<feature type="binding site" evidence="15">
    <location>
        <position position="107"/>
    </location>
    <ligand>
        <name>Zn(2+)</name>
        <dbReference type="ChEBI" id="CHEBI:29105"/>
        <label>1</label>
    </ligand>
</feature>
<dbReference type="GO" id="GO:0006526">
    <property type="term" value="P:L-arginine biosynthetic process"/>
    <property type="evidence" value="ECO:0007669"/>
    <property type="project" value="TreeGrafter"/>
</dbReference>
<evidence type="ECO:0000313" key="17">
    <source>
        <dbReference type="EMBL" id="MQT16655.1"/>
    </source>
</evidence>
<dbReference type="Pfam" id="PF07687">
    <property type="entry name" value="M20_dimer"/>
    <property type="match status" value="1"/>
</dbReference>
<keyword evidence="10 15" id="KW-0220">Diaminopimelate biosynthesis</keyword>
<dbReference type="AlphaFoldDB" id="A0A7C9GND0"/>
<keyword evidence="11 15" id="KW-0457">Lysine biosynthesis</keyword>
<evidence type="ECO:0000256" key="8">
    <source>
        <dbReference type="ARBA" id="ARBA00022801"/>
    </source>
</evidence>
<feature type="active site" description="Proton acceptor" evidence="15">
    <location>
        <position position="139"/>
    </location>
</feature>
<proteinExistence type="inferred from homology"/>
<evidence type="ECO:0000256" key="3">
    <source>
        <dbReference type="ARBA" id="ARBA00011738"/>
    </source>
</evidence>
<dbReference type="UniPathway" id="UPA00034">
    <property type="reaction ID" value="UER00021"/>
</dbReference>
<comment type="caution">
    <text evidence="17">The sequence shown here is derived from an EMBL/GenBank/DDBJ whole genome shotgun (WGS) entry which is preliminary data.</text>
</comment>
<keyword evidence="7 15" id="KW-0479">Metal-binding</keyword>
<dbReference type="NCBIfam" id="TIGR01246">
    <property type="entry name" value="dapE_proteo"/>
    <property type="match status" value="1"/>
</dbReference>
<feature type="binding site" evidence="15">
    <location>
        <position position="74"/>
    </location>
    <ligand>
        <name>Zn(2+)</name>
        <dbReference type="ChEBI" id="CHEBI:29105"/>
        <label>1</label>
    </ligand>
</feature>
<accession>A0A7C9GND0</accession>
<evidence type="ECO:0000256" key="12">
    <source>
        <dbReference type="ARBA" id="ARBA00023285"/>
    </source>
</evidence>
<dbReference type="SUPFAM" id="SSF53187">
    <property type="entry name" value="Zn-dependent exopeptidases"/>
    <property type="match status" value="1"/>
</dbReference>
<evidence type="ECO:0000256" key="9">
    <source>
        <dbReference type="ARBA" id="ARBA00022833"/>
    </source>
</evidence>
<evidence type="ECO:0000313" key="18">
    <source>
        <dbReference type="Proteomes" id="UP000481327"/>
    </source>
</evidence>
<dbReference type="GO" id="GO:0019877">
    <property type="term" value="P:diaminopimelate biosynthetic process"/>
    <property type="evidence" value="ECO:0007669"/>
    <property type="project" value="UniProtKB-UniRule"/>
</dbReference>
<evidence type="ECO:0000259" key="16">
    <source>
        <dbReference type="Pfam" id="PF07687"/>
    </source>
</evidence>
<comment type="catalytic activity">
    <reaction evidence="14 15">
        <text>N-succinyl-(2S,6S)-2,6-diaminopimelate + H2O = (2S,6S)-2,6-diaminopimelate + succinate</text>
        <dbReference type="Rhea" id="RHEA:22608"/>
        <dbReference type="ChEBI" id="CHEBI:15377"/>
        <dbReference type="ChEBI" id="CHEBI:30031"/>
        <dbReference type="ChEBI" id="CHEBI:57609"/>
        <dbReference type="ChEBI" id="CHEBI:58087"/>
        <dbReference type="EC" id="3.5.1.18"/>
    </reaction>
</comment>
<feature type="domain" description="Peptidase M20 dimerisation" evidence="16">
    <location>
        <begin position="181"/>
        <end position="291"/>
    </location>
</feature>
<evidence type="ECO:0000256" key="7">
    <source>
        <dbReference type="ARBA" id="ARBA00022723"/>
    </source>
</evidence>
<keyword evidence="6 15" id="KW-0028">Amino-acid biosynthesis</keyword>
<dbReference type="Proteomes" id="UP000481327">
    <property type="component" value="Unassembled WGS sequence"/>
</dbReference>
<dbReference type="CDD" id="cd03891">
    <property type="entry name" value="M20_DapE_proteobac"/>
    <property type="match status" value="1"/>
</dbReference>
<evidence type="ECO:0000256" key="15">
    <source>
        <dbReference type="HAMAP-Rule" id="MF_01690"/>
    </source>
</evidence>
<dbReference type="InterPro" id="IPR011650">
    <property type="entry name" value="Peptidase_M20_dimer"/>
</dbReference>
<keyword evidence="12 15" id="KW-0170">Cobalt</keyword>
<dbReference type="InterPro" id="IPR050072">
    <property type="entry name" value="Peptidase_M20A"/>
</dbReference>
<dbReference type="Pfam" id="PF01546">
    <property type="entry name" value="Peptidase_M20"/>
    <property type="match status" value="1"/>
</dbReference>
<dbReference type="GO" id="GO:0050897">
    <property type="term" value="F:cobalt ion binding"/>
    <property type="evidence" value="ECO:0007669"/>
    <property type="project" value="UniProtKB-UniRule"/>
</dbReference>
<dbReference type="NCBIfam" id="NF009557">
    <property type="entry name" value="PRK13009.1"/>
    <property type="match status" value="1"/>
</dbReference>
<dbReference type="EC" id="3.5.1.18" evidence="4 15"/>
<comment type="similarity">
    <text evidence="2 15">Belongs to the peptidase M20A family. DapE subfamily.</text>
</comment>
<comment type="subunit">
    <text evidence="3 15">Homodimer.</text>
</comment>
<evidence type="ECO:0000256" key="1">
    <source>
        <dbReference type="ARBA" id="ARBA00005130"/>
    </source>
</evidence>
<gene>
    <name evidence="15 17" type="primary">dapE</name>
    <name evidence="17" type="ORF">F3168_05195</name>
</gene>
<name>A0A7C9GND0_9SPHN</name>
<dbReference type="InterPro" id="IPR001261">
    <property type="entry name" value="ArgE/DapE_CS"/>
</dbReference>
<dbReference type="GO" id="GO:0008777">
    <property type="term" value="F:acetylornithine deacetylase activity"/>
    <property type="evidence" value="ECO:0007669"/>
    <property type="project" value="TreeGrafter"/>
</dbReference>
<dbReference type="PANTHER" id="PTHR43808:SF31">
    <property type="entry name" value="N-ACETYL-L-CITRULLINE DEACETYLASE"/>
    <property type="match status" value="1"/>
</dbReference>
<dbReference type="RefSeq" id="WP_152577131.1">
    <property type="nucleotide sequence ID" value="NZ_JAATJI010000001.1"/>
</dbReference>
<dbReference type="PANTHER" id="PTHR43808">
    <property type="entry name" value="ACETYLORNITHINE DEACETYLASE"/>
    <property type="match status" value="1"/>
</dbReference>
<dbReference type="GO" id="GO:0009089">
    <property type="term" value="P:lysine biosynthetic process via diaminopimelate"/>
    <property type="evidence" value="ECO:0007669"/>
    <property type="project" value="UniProtKB-UniRule"/>
</dbReference>
<evidence type="ECO:0000256" key="6">
    <source>
        <dbReference type="ARBA" id="ARBA00022605"/>
    </source>
</evidence>
<dbReference type="EMBL" id="WIOL01000002">
    <property type="protein sequence ID" value="MQT16655.1"/>
    <property type="molecule type" value="Genomic_DNA"/>
</dbReference>